<dbReference type="PANTHER" id="PTHR11177">
    <property type="entry name" value="CHITINASE"/>
    <property type="match status" value="1"/>
</dbReference>
<accession>A0A9W4IBT5</accession>
<reference evidence="2" key="1">
    <citation type="submission" date="2021-07" db="EMBL/GenBank/DDBJ databases">
        <authorList>
            <person name="Branca A.L. A."/>
        </authorList>
    </citation>
    <scope>NUCLEOTIDE SEQUENCE</scope>
</reference>
<sequence length="106" mass="11725">MTYNLHGVWDSTDSIGSIHTDIPLEKLVIGFGFYERSFTLIDKSYTKLGCPFKGASSPGPCSNTNGILAYYEIQAILDGISSTKRSTITSIHDKTNTVNYFTFDND</sequence>
<dbReference type="OrthoDB" id="294295at2759"/>
<evidence type="ECO:0000313" key="3">
    <source>
        <dbReference type="Proteomes" id="UP001152592"/>
    </source>
</evidence>
<protein>
    <recommendedName>
        <fullName evidence="1">chitinase</fullName>
        <ecNumber evidence="1">3.2.1.14</ecNumber>
    </recommendedName>
</protein>
<dbReference type="Gene3D" id="3.10.50.10">
    <property type="match status" value="1"/>
</dbReference>
<dbReference type="AlphaFoldDB" id="A0A9W4IBT5"/>
<comment type="caution">
    <text evidence="2">The sequence shown here is derived from an EMBL/GenBank/DDBJ whole genome shotgun (WGS) entry which is preliminary data.</text>
</comment>
<dbReference type="EMBL" id="CAJVPD010000049">
    <property type="protein sequence ID" value="CAG8272101.1"/>
    <property type="molecule type" value="Genomic_DNA"/>
</dbReference>
<dbReference type="InterPro" id="IPR050314">
    <property type="entry name" value="Glycosyl_Hydrlase_18"/>
</dbReference>
<evidence type="ECO:0000313" key="2">
    <source>
        <dbReference type="EMBL" id="CAG8272101.1"/>
    </source>
</evidence>
<dbReference type="InterPro" id="IPR029070">
    <property type="entry name" value="Chitinase_insertion_sf"/>
</dbReference>
<gene>
    <name evidence="2" type="ORF">PSALAMII_LOCUS1191</name>
</gene>
<dbReference type="SUPFAM" id="SSF54556">
    <property type="entry name" value="Chitinase insertion domain"/>
    <property type="match status" value="1"/>
</dbReference>
<dbReference type="PANTHER" id="PTHR11177:SF333">
    <property type="entry name" value="CHITINASE"/>
    <property type="match status" value="1"/>
</dbReference>
<dbReference type="EC" id="3.2.1.14" evidence="1"/>
<dbReference type="InterPro" id="IPR017853">
    <property type="entry name" value="GH"/>
</dbReference>
<dbReference type="Proteomes" id="UP001152592">
    <property type="component" value="Unassembled WGS sequence"/>
</dbReference>
<dbReference type="GO" id="GO:0008843">
    <property type="term" value="F:endochitinase activity"/>
    <property type="evidence" value="ECO:0007669"/>
    <property type="project" value="UniProtKB-EC"/>
</dbReference>
<dbReference type="Gene3D" id="3.20.20.80">
    <property type="entry name" value="Glycosidases"/>
    <property type="match status" value="1"/>
</dbReference>
<evidence type="ECO:0000256" key="1">
    <source>
        <dbReference type="ARBA" id="ARBA00012729"/>
    </source>
</evidence>
<organism evidence="2 3">
    <name type="scientific">Penicillium salamii</name>
    <dbReference type="NCBI Taxonomy" id="1612424"/>
    <lineage>
        <taxon>Eukaryota</taxon>
        <taxon>Fungi</taxon>
        <taxon>Dikarya</taxon>
        <taxon>Ascomycota</taxon>
        <taxon>Pezizomycotina</taxon>
        <taxon>Eurotiomycetes</taxon>
        <taxon>Eurotiomycetidae</taxon>
        <taxon>Eurotiales</taxon>
        <taxon>Aspergillaceae</taxon>
        <taxon>Penicillium</taxon>
    </lineage>
</organism>
<dbReference type="SUPFAM" id="SSF51445">
    <property type="entry name" value="(Trans)glycosidases"/>
    <property type="match status" value="1"/>
</dbReference>
<proteinExistence type="predicted"/>
<name>A0A9W4IBT5_9EURO</name>